<dbReference type="Proteomes" id="UP000512182">
    <property type="component" value="Chromosome"/>
</dbReference>
<evidence type="ECO:0000313" key="2">
    <source>
        <dbReference type="Proteomes" id="UP000512182"/>
    </source>
</evidence>
<name>A0A768FCG2_ECOLX</name>
<evidence type="ECO:0000313" key="1">
    <source>
        <dbReference type="EMBL" id="QLY96394.1"/>
    </source>
</evidence>
<sequence>MKTHPAINPRVAKPCPPPVAVWQMLLTRLLDQHYGLRLDDTPFINESVIQEHIDAGITLMDAINFLVERYELIRTDRKGFTWQDQTPFLTAIDILRARRATSLINT</sequence>
<reference evidence="1 2" key="1">
    <citation type="submission" date="2020-06" db="EMBL/GenBank/DDBJ databases">
        <title>REHAB project genomes.</title>
        <authorList>
            <person name="Shaw L.P."/>
        </authorList>
    </citation>
    <scope>NUCLEOTIDE SEQUENCE [LARGE SCALE GENOMIC DNA]</scope>
    <source>
        <strain evidence="1 2">RHBSTW-00177</strain>
    </source>
</reference>
<proteinExistence type="predicted"/>
<protein>
    <submittedName>
        <fullName evidence="1">Toxin</fullName>
    </submittedName>
</protein>
<dbReference type="InterPro" id="IPR009610">
    <property type="entry name" value="CbtA_toxin"/>
</dbReference>
<dbReference type="AlphaFoldDB" id="A0A768FCG2"/>
<accession>A0A768FCG2</accession>
<dbReference type="EMBL" id="CP056794">
    <property type="protein sequence ID" value="QLY96394.1"/>
    <property type="molecule type" value="Genomic_DNA"/>
</dbReference>
<organism evidence="1 2">
    <name type="scientific">Escherichia coli</name>
    <dbReference type="NCBI Taxonomy" id="562"/>
    <lineage>
        <taxon>Bacteria</taxon>
        <taxon>Pseudomonadati</taxon>
        <taxon>Pseudomonadota</taxon>
        <taxon>Gammaproteobacteria</taxon>
        <taxon>Enterobacterales</taxon>
        <taxon>Enterobacteriaceae</taxon>
        <taxon>Escherichia</taxon>
    </lineage>
</organism>
<dbReference type="RefSeq" id="WP_020303469.1">
    <property type="nucleotide sequence ID" value="NZ_BFMJ01000134.1"/>
</dbReference>
<dbReference type="Pfam" id="PF06755">
    <property type="entry name" value="CbtA_toxin"/>
    <property type="match status" value="1"/>
</dbReference>
<gene>
    <name evidence="1" type="ORF">HV109_06910</name>
</gene>